<dbReference type="PROSITE" id="PS51257">
    <property type="entry name" value="PROKAR_LIPOPROTEIN"/>
    <property type="match status" value="1"/>
</dbReference>
<dbReference type="RefSeq" id="WP_407991665.1">
    <property type="nucleotide sequence ID" value="NZ_AP035881.2"/>
</dbReference>
<dbReference type="EMBL" id="AP035881">
    <property type="protein sequence ID" value="BFP49584.1"/>
    <property type="molecule type" value="Genomic_DNA"/>
</dbReference>
<dbReference type="Gene3D" id="3.50.50.60">
    <property type="entry name" value="FAD/NAD(P)-binding domain"/>
    <property type="match status" value="1"/>
</dbReference>
<gene>
    <name evidence="1" type="ORF">KCMC57_59520</name>
</gene>
<dbReference type="Gene3D" id="3.30.9.30">
    <property type="match status" value="1"/>
</dbReference>
<dbReference type="InterPro" id="IPR053212">
    <property type="entry name" value="DHP_3-monooxygenase"/>
</dbReference>
<name>A0AB33K7X6_9ACTN</name>
<dbReference type="SUPFAM" id="SSF54373">
    <property type="entry name" value="FAD-linked reductases, C-terminal domain"/>
    <property type="match status" value="1"/>
</dbReference>
<sequence length="423" mass="45173">MRGGRVAVVGGSIAGCAIASAAARAGADEVVVLERTSGQLADRGVGLCIHNDRAVELRATGVLAPDIATHRLTRRRWLVRDGEARTGRVIWDQPFPFHSYHWGLLWRGLRAATPAAVVHRQGAAVESVRGYADRAEVRLTDGSLERFDLVVGADGYRSVVREAVCPGVRPSYAGYVCWRGSYPADRLAALGTPADGGTDWPVTDTVTIGIPGGSCVIYRIPGPDGPMVNWVFYAAPPETGLRLDDPTSFPPGEVIGELADQLAWLAQHRLPPYWAGVIGLTPPERTSVQPIYDLETGLTVAERLLLAGDAASVVRPHNTSGAAKALQDATAFEVAWRQADSWSDLLSAYQAARGTTGRDLVALARRLGSAQAERTPDWSAMTESDMAAWWREQLDGMADIGGQALGHVRSGASEAELRSEAPG</sequence>
<organism evidence="1">
    <name type="scientific">Kitasatospora sp. CMC57</name>
    <dbReference type="NCBI Taxonomy" id="3231513"/>
    <lineage>
        <taxon>Bacteria</taxon>
        <taxon>Bacillati</taxon>
        <taxon>Actinomycetota</taxon>
        <taxon>Actinomycetes</taxon>
        <taxon>Kitasatosporales</taxon>
        <taxon>Streptomycetaceae</taxon>
        <taxon>Kitasatospora</taxon>
    </lineage>
</organism>
<reference evidence="1" key="1">
    <citation type="submission" date="2024-07" db="EMBL/GenBank/DDBJ databases">
        <title>Complete genome sequences of cellulolytic bacteria, Kitasatospora sp. CMC57 and Streptomyces sp. CMC78, isolated from Japanese agricultural soil.</title>
        <authorList>
            <person name="Hashimoto T."/>
            <person name="Ito M."/>
            <person name="Iwamoto M."/>
            <person name="Fukahori D."/>
            <person name="Shoda T."/>
            <person name="Sakoda M."/>
            <person name="Morohoshi T."/>
            <person name="Mitsuboshi M."/>
            <person name="Nishizawa T."/>
        </authorList>
    </citation>
    <scope>NUCLEOTIDE SEQUENCE</scope>
    <source>
        <strain evidence="1">CMC57</strain>
    </source>
</reference>
<dbReference type="PANTHER" id="PTHR47469:SF2">
    <property type="entry name" value="OS06G0597600 PROTEIN"/>
    <property type="match status" value="1"/>
</dbReference>
<dbReference type="PANTHER" id="PTHR47469">
    <property type="entry name" value="MONOOXYGENASE-LIKE"/>
    <property type="match status" value="1"/>
</dbReference>
<dbReference type="PRINTS" id="PR00420">
    <property type="entry name" value="RNGMNOXGNASE"/>
</dbReference>
<accession>A0AB33K7X6</accession>
<evidence type="ECO:0000313" key="1">
    <source>
        <dbReference type="EMBL" id="BFP49584.1"/>
    </source>
</evidence>
<dbReference type="InterPro" id="IPR036188">
    <property type="entry name" value="FAD/NAD-bd_sf"/>
</dbReference>
<dbReference type="SUPFAM" id="SSF51905">
    <property type="entry name" value="FAD/NAD(P)-binding domain"/>
    <property type="match status" value="1"/>
</dbReference>
<protein>
    <submittedName>
        <fullName evidence="1">FAD binding domain-containing protein</fullName>
    </submittedName>
</protein>
<dbReference type="AlphaFoldDB" id="A0AB33K7X6"/>
<proteinExistence type="predicted"/>